<dbReference type="GO" id="GO:0004622">
    <property type="term" value="F:phosphatidylcholine lysophospholipase activity"/>
    <property type="evidence" value="ECO:0007669"/>
    <property type="project" value="TreeGrafter"/>
</dbReference>
<comment type="caution">
    <text evidence="3">The sequence shown here is derived from an EMBL/GenBank/DDBJ whole genome shotgun (WGS) entry which is preliminary data.</text>
</comment>
<name>A0A409YBR4_9AGAR</name>
<dbReference type="InterPro" id="IPR000073">
    <property type="entry name" value="AB_hydrolase_1"/>
</dbReference>
<dbReference type="Pfam" id="PF00561">
    <property type="entry name" value="Abhydrolase_1"/>
    <property type="match status" value="1"/>
</dbReference>
<dbReference type="EMBL" id="NHTK01001311">
    <property type="protein sequence ID" value="PPR00456.1"/>
    <property type="molecule type" value="Genomic_DNA"/>
</dbReference>
<dbReference type="STRING" id="181874.A0A409YBR4"/>
<feature type="transmembrane region" description="Helical" evidence="1">
    <location>
        <begin position="14"/>
        <end position="34"/>
    </location>
</feature>
<evidence type="ECO:0000313" key="4">
    <source>
        <dbReference type="Proteomes" id="UP000284842"/>
    </source>
</evidence>
<evidence type="ECO:0000256" key="1">
    <source>
        <dbReference type="SAM" id="Phobius"/>
    </source>
</evidence>
<dbReference type="Proteomes" id="UP000284842">
    <property type="component" value="Unassembled WGS sequence"/>
</dbReference>
<dbReference type="GO" id="GO:0047372">
    <property type="term" value="F:monoacylglycerol lipase activity"/>
    <property type="evidence" value="ECO:0007669"/>
    <property type="project" value="TreeGrafter"/>
</dbReference>
<dbReference type="Gene3D" id="3.40.50.1820">
    <property type="entry name" value="alpha/beta hydrolase"/>
    <property type="match status" value="1"/>
</dbReference>
<dbReference type="PANTHER" id="PTHR12277">
    <property type="entry name" value="ALPHA/BETA HYDROLASE DOMAIN-CONTAINING PROTEIN"/>
    <property type="match status" value="1"/>
</dbReference>
<dbReference type="SUPFAM" id="SSF53474">
    <property type="entry name" value="alpha/beta-Hydrolases"/>
    <property type="match status" value="1"/>
</dbReference>
<organism evidence="3 4">
    <name type="scientific">Panaeolus cyanescens</name>
    <dbReference type="NCBI Taxonomy" id="181874"/>
    <lineage>
        <taxon>Eukaryota</taxon>
        <taxon>Fungi</taxon>
        <taxon>Dikarya</taxon>
        <taxon>Basidiomycota</taxon>
        <taxon>Agaricomycotina</taxon>
        <taxon>Agaricomycetes</taxon>
        <taxon>Agaricomycetidae</taxon>
        <taxon>Agaricales</taxon>
        <taxon>Agaricineae</taxon>
        <taxon>Galeropsidaceae</taxon>
        <taxon>Panaeolus</taxon>
    </lineage>
</organism>
<dbReference type="GO" id="GO:0006660">
    <property type="term" value="P:phosphatidylserine catabolic process"/>
    <property type="evidence" value="ECO:0007669"/>
    <property type="project" value="TreeGrafter"/>
</dbReference>
<proteinExistence type="predicted"/>
<evidence type="ECO:0000259" key="2">
    <source>
        <dbReference type="Pfam" id="PF00561"/>
    </source>
</evidence>
<dbReference type="GO" id="GO:0052651">
    <property type="term" value="P:monoacylglycerol catabolic process"/>
    <property type="evidence" value="ECO:0007669"/>
    <property type="project" value="TreeGrafter"/>
</dbReference>
<feature type="domain" description="AB hydrolase-1" evidence="2">
    <location>
        <begin position="111"/>
        <end position="218"/>
    </location>
</feature>
<keyword evidence="1" id="KW-0812">Transmembrane</keyword>
<dbReference type="OrthoDB" id="446723at2759"/>
<dbReference type="AlphaFoldDB" id="A0A409YBR4"/>
<evidence type="ECO:0000313" key="3">
    <source>
        <dbReference type="EMBL" id="PPR00456.1"/>
    </source>
</evidence>
<keyword evidence="1" id="KW-0472">Membrane</keyword>
<protein>
    <recommendedName>
        <fullName evidence="2">AB hydrolase-1 domain-containing protein</fullName>
    </recommendedName>
</protein>
<reference evidence="3 4" key="1">
    <citation type="journal article" date="2018" name="Evol. Lett.">
        <title>Horizontal gene cluster transfer increased hallucinogenic mushroom diversity.</title>
        <authorList>
            <person name="Reynolds H.T."/>
            <person name="Vijayakumar V."/>
            <person name="Gluck-Thaler E."/>
            <person name="Korotkin H.B."/>
            <person name="Matheny P.B."/>
            <person name="Slot J.C."/>
        </authorList>
    </citation>
    <scope>NUCLEOTIDE SEQUENCE [LARGE SCALE GENOMIC DNA]</scope>
    <source>
        <strain evidence="3 4">2629</strain>
    </source>
</reference>
<keyword evidence="1" id="KW-1133">Transmembrane helix</keyword>
<dbReference type="InterPro" id="IPR029058">
    <property type="entry name" value="AB_hydrolase_fold"/>
</dbReference>
<keyword evidence="4" id="KW-1185">Reference proteome</keyword>
<gene>
    <name evidence="3" type="ORF">CVT24_004517</name>
</gene>
<dbReference type="InParanoid" id="A0A409YBR4"/>
<accession>A0A409YBR4</accession>
<sequence>MAPAIKFWFAGQKYLVAFGAIYLLVVVLLTIPYFQSHVLFLNAVRLPFFANFDTPEKYGLAPNRTINLRLQTPDNESIGAWFVLSERYYLNFPDIPTNPAEHIAPALKQKPVILFLHGNAATRAFTARVRTYEMLSSRLGANILAIDYRGFADSTGYPSEDGLVIDSRTAFDWLVSQGKKPEDILVIGHSLGTGVSGQLAAQLSAEHITPRGFVLLSPFSSIAEVLETYNMFGFVPLIKPIAIIPGAAQLVKNAVIHRFDTLQAVPNITSSVLIVHSEDDWDIPDSHSDVLFQAFLDPHLPAMAKFDSLVPNTEDWEKFTAERDEREKKRKELVKTKTIPNFGRVDSFAADGRTVTLLKSLYGGHDYIAVQEGVVDIIGRTFGLL</sequence>
<dbReference type="PANTHER" id="PTHR12277:SF194">
    <property type="entry name" value="FI04476P"/>
    <property type="match status" value="1"/>
</dbReference>
<dbReference type="GO" id="GO:0005789">
    <property type="term" value="C:endoplasmic reticulum membrane"/>
    <property type="evidence" value="ECO:0007669"/>
    <property type="project" value="TreeGrafter"/>
</dbReference>